<dbReference type="Pfam" id="PF11182">
    <property type="entry name" value="AlgF"/>
    <property type="match status" value="1"/>
</dbReference>
<name>A0A6M8FDX0_9GAMM</name>
<comment type="subcellular location">
    <subcellularLocation>
        <location evidence="1">Periplasm</location>
    </subcellularLocation>
</comment>
<organism evidence="9 10">
    <name type="scientific">Aquipseudomonas campi</name>
    <dbReference type="NCBI Taxonomy" id="2731681"/>
    <lineage>
        <taxon>Bacteria</taxon>
        <taxon>Pseudomonadati</taxon>
        <taxon>Pseudomonadota</taxon>
        <taxon>Gammaproteobacteria</taxon>
        <taxon>Pseudomonadales</taxon>
        <taxon>Pseudomonadaceae</taxon>
        <taxon>Aquipseudomonas</taxon>
    </lineage>
</organism>
<evidence type="ECO:0000256" key="7">
    <source>
        <dbReference type="ARBA" id="ARBA00022841"/>
    </source>
</evidence>
<dbReference type="AlphaFoldDB" id="A0A6M8FDX0"/>
<protein>
    <recommendedName>
        <fullName evidence="4">Alginate biosynthesis protein AlgF</fullName>
    </recommendedName>
</protein>
<sequence>MKPFLFAAAQPLLLAMALLGSLPASAQDGNAALYDAVAPAGSAYIRVLNLAPGGAEMMVSGKSAAQKVGAGQLGNYLFITPGAHKVTVNQSSVEINLQPKTAMTLVYNGSGLVQIADEYVEDTKKAQIAFYNLTDKPMALKTLDGKHAVVDGVAQNGTGTRMVNEVKIGFAAYAGEQNVAKFGELFLKKGRSYSYVVVPEGSGYRAIGLMNGLDSIK</sequence>
<evidence type="ECO:0000256" key="8">
    <source>
        <dbReference type="SAM" id="SignalP"/>
    </source>
</evidence>
<dbReference type="InterPro" id="IPR035422">
    <property type="entry name" value="AlgF"/>
</dbReference>
<comment type="similarity">
    <text evidence="3">Belongs to the AlgF family.</text>
</comment>
<evidence type="ECO:0000256" key="6">
    <source>
        <dbReference type="ARBA" id="ARBA00022764"/>
    </source>
</evidence>
<evidence type="ECO:0000256" key="5">
    <source>
        <dbReference type="ARBA" id="ARBA00022729"/>
    </source>
</evidence>
<keyword evidence="6" id="KW-0574">Periplasm</keyword>
<dbReference type="Proteomes" id="UP000501379">
    <property type="component" value="Chromosome"/>
</dbReference>
<evidence type="ECO:0000313" key="10">
    <source>
        <dbReference type="Proteomes" id="UP000501379"/>
    </source>
</evidence>
<feature type="chain" id="PRO_5026673752" description="Alginate biosynthesis protein AlgF" evidence="8">
    <location>
        <begin position="27"/>
        <end position="217"/>
    </location>
</feature>
<keyword evidence="10" id="KW-1185">Reference proteome</keyword>
<dbReference type="GO" id="GO:0042121">
    <property type="term" value="P:alginic acid biosynthetic process"/>
    <property type="evidence" value="ECO:0007669"/>
    <property type="project" value="UniProtKB-UniPathway"/>
</dbReference>
<evidence type="ECO:0000256" key="4">
    <source>
        <dbReference type="ARBA" id="ARBA00013964"/>
    </source>
</evidence>
<evidence type="ECO:0000256" key="3">
    <source>
        <dbReference type="ARBA" id="ARBA00010033"/>
    </source>
</evidence>
<dbReference type="UniPathway" id="UPA00286"/>
<dbReference type="EMBL" id="CP053697">
    <property type="protein sequence ID" value="QKE65531.1"/>
    <property type="molecule type" value="Genomic_DNA"/>
</dbReference>
<feature type="signal peptide" evidence="8">
    <location>
        <begin position="1"/>
        <end position="26"/>
    </location>
</feature>
<evidence type="ECO:0000256" key="2">
    <source>
        <dbReference type="ARBA" id="ARBA00005182"/>
    </source>
</evidence>
<dbReference type="RefSeq" id="WP_173211494.1">
    <property type="nucleotide sequence ID" value="NZ_CP053697.2"/>
</dbReference>
<dbReference type="KEGG" id="pcam:HNE05_19935"/>
<proteinExistence type="inferred from homology"/>
<evidence type="ECO:0000313" key="9">
    <source>
        <dbReference type="EMBL" id="QKE65531.1"/>
    </source>
</evidence>
<keyword evidence="5 8" id="KW-0732">Signal</keyword>
<keyword evidence="7" id="KW-0016">Alginate biosynthesis</keyword>
<evidence type="ECO:0000256" key="1">
    <source>
        <dbReference type="ARBA" id="ARBA00004418"/>
    </source>
</evidence>
<dbReference type="GO" id="GO:0042597">
    <property type="term" value="C:periplasmic space"/>
    <property type="evidence" value="ECO:0007669"/>
    <property type="project" value="UniProtKB-SubCell"/>
</dbReference>
<reference evidence="9" key="1">
    <citation type="submission" date="2020-07" db="EMBL/GenBank/DDBJ databases">
        <title>Nitrate ammonifying Pseudomonas campi sp. nov. isolated from German agricultural grassland.</title>
        <authorList>
            <person name="Timsy T."/>
            <person name="Ulrich A."/>
            <person name="Spanner T."/>
            <person name="Foesel B."/>
            <person name="Kolb S."/>
            <person name="Horn M.A."/>
            <person name="Behrendt U."/>
        </authorList>
    </citation>
    <scope>NUCLEOTIDE SEQUENCE</scope>
    <source>
        <strain evidence="9">S1-A32-2</strain>
    </source>
</reference>
<gene>
    <name evidence="9" type="ORF">HNE05_19935</name>
</gene>
<dbReference type="GO" id="GO:0016740">
    <property type="term" value="F:transferase activity"/>
    <property type="evidence" value="ECO:0007669"/>
    <property type="project" value="UniProtKB-KW"/>
</dbReference>
<accession>A0A6M8FDX0</accession>
<comment type="pathway">
    <text evidence="2">Glycan biosynthesis; alginate biosynthesis.</text>
</comment>